<dbReference type="OrthoDB" id="8859181at2"/>
<evidence type="ECO:0000313" key="2">
    <source>
        <dbReference type="Proteomes" id="UP000198908"/>
    </source>
</evidence>
<evidence type="ECO:0000313" key="1">
    <source>
        <dbReference type="EMBL" id="SDD92924.1"/>
    </source>
</evidence>
<dbReference type="SUPFAM" id="SSF53639">
    <property type="entry name" value="AraD/HMP-PK domain-like"/>
    <property type="match status" value="1"/>
</dbReference>
<accession>A0A1G6YR05</accession>
<gene>
    <name evidence="1" type="ORF">SAMN05421548_12872</name>
</gene>
<protein>
    <submittedName>
        <fullName evidence="1">Uncharacterized protein</fullName>
    </submittedName>
</protein>
<keyword evidence="2" id="KW-1185">Reference proteome</keyword>
<dbReference type="InterPro" id="IPR036409">
    <property type="entry name" value="Aldolase_II/adducin_N_sf"/>
</dbReference>
<dbReference type="EMBL" id="FMYQ01000028">
    <property type="protein sequence ID" value="SDD92924.1"/>
    <property type="molecule type" value="Genomic_DNA"/>
</dbReference>
<sequence>MRIHAAIRRIANKACVRHAHMPYASALTLTEDGGLDTTLSPNAMRYHGRAALDREDNGLAPGPEEGERPQSELFFAALRRTLTHA</sequence>
<organism evidence="1 2">
    <name type="scientific">Paraburkholderia lycopersici</name>
    <dbReference type="NCBI Taxonomy" id="416944"/>
    <lineage>
        <taxon>Bacteria</taxon>
        <taxon>Pseudomonadati</taxon>
        <taxon>Pseudomonadota</taxon>
        <taxon>Betaproteobacteria</taxon>
        <taxon>Burkholderiales</taxon>
        <taxon>Burkholderiaceae</taxon>
        <taxon>Paraburkholderia</taxon>
    </lineage>
</organism>
<dbReference type="Proteomes" id="UP000198908">
    <property type="component" value="Unassembled WGS sequence"/>
</dbReference>
<proteinExistence type="predicted"/>
<dbReference type="AlphaFoldDB" id="A0A1G6YR05"/>
<dbReference type="STRING" id="416944.SAMN05421548_12872"/>
<name>A0A1G6YR05_9BURK</name>
<reference evidence="2" key="1">
    <citation type="submission" date="2016-09" db="EMBL/GenBank/DDBJ databases">
        <authorList>
            <person name="Varghese N."/>
            <person name="Submissions S."/>
        </authorList>
    </citation>
    <scope>NUCLEOTIDE SEQUENCE [LARGE SCALE GENOMIC DNA]</scope>
    <source>
        <strain evidence="2">TNe-862</strain>
    </source>
</reference>